<feature type="domain" description="Atrophied bacterial Ig" evidence="3">
    <location>
        <begin position="669"/>
        <end position="750"/>
    </location>
</feature>
<sequence length="1018" mass="111231">MKLKTTFLLASILTLCISSVFANFNASVATLSSSNNLVPNYQFKDGDGNPSLDEWENTSATAPNSITAVTGVGESHQVLISKSDLSGNWSDVKMGLTWQDFDLNGQDAMAKLTLSAKVKASNDDGVKFRFYLRYRTRDIDDNIVNNNVYSDVFVVTSTEQEFTVPLEIPNDAFQWNLEVQFGGTKSGAAGDLYFSTPSLSLDAEEEEKPVEPSDPENIIPDDKFADNLGNPTLAVWSNTSSADPNSITAVEGTTNYNKVLINKVDGGSGNWSSLVLALPWQDIDLPQDTEMITFELSAKVLASNEDGAKFRFNFRYKMLDGENNPQNYDVNSNQFVITSSEKTFTTTFEIPKDAYQWNLGVQFGGVDSGASADITFSHPVLKIIPSEEPTDEEMVVEAKENLAISFASGDDAMTVTQNVTLPIEGDNEVAVSWVSSNTSVISNDGVVVRQDVDTEVTLTATLSKNDASDTKDFVLKVLGESAPAEPEVDNLIPNFKFADDLGAPSFDGWTKNTAEAPNTLDVIAGVDDHNIAVVDKQNSDGNWNVLIIGLPWQNIDYSDQEDSVAFTLSAKLKASNDDGAIFRFYFRYRTRDENDQQVNNDIYSDRYTLTSSEEVYTTSFKLPKDAYQWNLSVQFGGSDSGAPAEILFSYPKLFVEEADQGPTDEEKLAEAVEALEVLYADGNDTNNVSQNITLVNEGLNNTTVTWDASAHANITNDGEVTITDNEVTADIVATVTLGDLSDQKSFTLTTAASSDDVIVERVAGKLEVEYAEGDSQDAVTASVTLATSDDEYEEVQIEWKSSNDAVITSTGVLTVPMEVTEVTLTATITLNETSTTKSFVLTVLNNEEELIQEAYDALAIIYAEGDSAESVTSDLTLITAGLHNSGISWVSDRTTITNEGVVTRSFRNITTNLTATVQLGQSTMIKEFEVIVIAEQEVTSIDQDKAILNVYPNPTFGDVTLTSSLPFQGVDIYNLIGVKVKTIQFVHQTQKTTLNLDDLPRGQYILRVNNQPIKFIKK</sequence>
<evidence type="ECO:0000259" key="3">
    <source>
        <dbReference type="Pfam" id="PF20578"/>
    </source>
</evidence>
<gene>
    <name evidence="4" type="ORF">HGP29_11515</name>
</gene>
<feature type="domain" description="Secretion system C-terminal sorting" evidence="2">
    <location>
        <begin position="950"/>
        <end position="1018"/>
    </location>
</feature>
<feature type="domain" description="Atrophied bacterial Ig" evidence="3">
    <location>
        <begin position="761"/>
        <end position="845"/>
    </location>
</feature>
<dbReference type="Pfam" id="PF20578">
    <property type="entry name" value="aBig_2"/>
    <property type="match status" value="4"/>
</dbReference>
<feature type="signal peptide" evidence="1">
    <location>
        <begin position="1"/>
        <end position="22"/>
    </location>
</feature>
<accession>A0A7X8SKD1</accession>
<dbReference type="Gene3D" id="2.60.120.260">
    <property type="entry name" value="Galactose-binding domain-like"/>
    <property type="match status" value="2"/>
</dbReference>
<evidence type="ECO:0000313" key="4">
    <source>
        <dbReference type="EMBL" id="NLR91841.1"/>
    </source>
</evidence>
<dbReference type="Pfam" id="PF18962">
    <property type="entry name" value="Por_Secre_tail"/>
    <property type="match status" value="1"/>
</dbReference>
<evidence type="ECO:0000259" key="2">
    <source>
        <dbReference type="Pfam" id="PF18962"/>
    </source>
</evidence>
<dbReference type="EMBL" id="JABAIL010000003">
    <property type="protein sequence ID" value="NLR91841.1"/>
    <property type="molecule type" value="Genomic_DNA"/>
</dbReference>
<keyword evidence="1" id="KW-0732">Signal</keyword>
<keyword evidence="5" id="KW-1185">Reference proteome</keyword>
<comment type="caution">
    <text evidence="4">The sequence shown here is derived from an EMBL/GenBank/DDBJ whole genome shotgun (WGS) entry which is preliminary data.</text>
</comment>
<name>A0A7X8SKD1_9BACT</name>
<feature type="domain" description="Atrophied bacterial Ig" evidence="3">
    <location>
        <begin position="396"/>
        <end position="478"/>
    </location>
</feature>
<proteinExistence type="predicted"/>
<protein>
    <submittedName>
        <fullName evidence="4">T9SS type A sorting domain-containing protein</fullName>
    </submittedName>
</protein>
<dbReference type="RefSeq" id="WP_168882555.1">
    <property type="nucleotide sequence ID" value="NZ_JABAIL010000003.1"/>
</dbReference>
<dbReference type="Proteomes" id="UP000585050">
    <property type="component" value="Unassembled WGS sequence"/>
</dbReference>
<dbReference type="NCBIfam" id="TIGR04183">
    <property type="entry name" value="Por_Secre_tail"/>
    <property type="match status" value="1"/>
</dbReference>
<organism evidence="4 5">
    <name type="scientific">Flammeovirga agarivorans</name>
    <dbReference type="NCBI Taxonomy" id="2726742"/>
    <lineage>
        <taxon>Bacteria</taxon>
        <taxon>Pseudomonadati</taxon>
        <taxon>Bacteroidota</taxon>
        <taxon>Cytophagia</taxon>
        <taxon>Cytophagales</taxon>
        <taxon>Flammeovirgaceae</taxon>
        <taxon>Flammeovirga</taxon>
    </lineage>
</organism>
<dbReference type="InterPro" id="IPR046780">
    <property type="entry name" value="aBig_2"/>
</dbReference>
<evidence type="ECO:0000313" key="5">
    <source>
        <dbReference type="Proteomes" id="UP000585050"/>
    </source>
</evidence>
<dbReference type="AlphaFoldDB" id="A0A7X8SKD1"/>
<feature type="domain" description="Atrophied bacterial Ig" evidence="3">
    <location>
        <begin position="852"/>
        <end position="934"/>
    </location>
</feature>
<feature type="chain" id="PRO_5030704051" evidence="1">
    <location>
        <begin position="23"/>
        <end position="1018"/>
    </location>
</feature>
<reference evidence="4 5" key="1">
    <citation type="submission" date="2020-04" db="EMBL/GenBank/DDBJ databases">
        <title>Flammeovirga sp. SR4, a novel species isolated from seawater.</title>
        <authorList>
            <person name="Wang X."/>
        </authorList>
    </citation>
    <scope>NUCLEOTIDE SEQUENCE [LARGE SCALE GENOMIC DNA]</scope>
    <source>
        <strain evidence="4 5">SR4</strain>
    </source>
</reference>
<dbReference type="InterPro" id="IPR026444">
    <property type="entry name" value="Secre_tail"/>
</dbReference>
<evidence type="ECO:0000256" key="1">
    <source>
        <dbReference type="SAM" id="SignalP"/>
    </source>
</evidence>